<gene>
    <name evidence="1" type="ORF">E5329_26095</name>
</gene>
<sequence length="114" mass="13068">MPFINSRVSVPMTEQQKEALKQQLGEAISIIPGKSEQWLMLEFADNCDLYFQGDNTLPAAFVEIKVFGSIPTDSLDKMTKTICGIYEECLQIKKDRIYVKYEESCKWGWNGSNF</sequence>
<proteinExistence type="predicted"/>
<dbReference type="Proteomes" id="UP000304953">
    <property type="component" value="Unassembled WGS sequence"/>
</dbReference>
<accession>A0AC61RNE2</accession>
<comment type="caution">
    <text evidence="1">The sequence shown here is derived from an EMBL/GenBank/DDBJ whole genome shotgun (WGS) entry which is preliminary data.</text>
</comment>
<protein>
    <submittedName>
        <fullName evidence="1">Uncharacterized protein</fullName>
    </submittedName>
</protein>
<reference evidence="1" key="1">
    <citation type="submission" date="2019-04" db="EMBL/GenBank/DDBJ databases">
        <title>Microbes associate with the intestines of laboratory mice.</title>
        <authorList>
            <person name="Navarre W."/>
            <person name="Wong E."/>
            <person name="Huang K."/>
            <person name="Tropini C."/>
            <person name="Ng K."/>
            <person name="Yu B."/>
        </authorList>
    </citation>
    <scope>NUCLEOTIDE SEQUENCE</scope>
    <source>
        <strain evidence="1">NM01_1-7b</strain>
    </source>
</reference>
<evidence type="ECO:0000313" key="2">
    <source>
        <dbReference type="Proteomes" id="UP000304953"/>
    </source>
</evidence>
<keyword evidence="2" id="KW-1185">Reference proteome</keyword>
<name>A0AC61RNE2_9FIRM</name>
<organism evidence="1 2">
    <name type="scientific">Petralouisia muris</name>
    <dbReference type="NCBI Taxonomy" id="3032872"/>
    <lineage>
        <taxon>Bacteria</taxon>
        <taxon>Bacillati</taxon>
        <taxon>Bacillota</taxon>
        <taxon>Clostridia</taxon>
        <taxon>Lachnospirales</taxon>
        <taxon>Lachnospiraceae</taxon>
        <taxon>Petralouisia</taxon>
    </lineage>
</organism>
<dbReference type="EMBL" id="SRYA01000104">
    <property type="protein sequence ID" value="TGY88046.1"/>
    <property type="molecule type" value="Genomic_DNA"/>
</dbReference>
<evidence type="ECO:0000313" key="1">
    <source>
        <dbReference type="EMBL" id="TGY88046.1"/>
    </source>
</evidence>